<accession>A0ACC0FGJ8</accession>
<evidence type="ECO:0000313" key="1">
    <source>
        <dbReference type="EMBL" id="KAI7987834.1"/>
    </source>
</evidence>
<keyword evidence="2" id="KW-1185">Reference proteome</keyword>
<gene>
    <name evidence="1" type="ORF">LOK49_LG13G00212</name>
</gene>
<feature type="non-terminal residue" evidence="1">
    <location>
        <position position="1"/>
    </location>
</feature>
<name>A0ACC0FGJ8_9ERIC</name>
<organism evidence="1 2">
    <name type="scientific">Camellia lanceoleosa</name>
    <dbReference type="NCBI Taxonomy" id="1840588"/>
    <lineage>
        <taxon>Eukaryota</taxon>
        <taxon>Viridiplantae</taxon>
        <taxon>Streptophyta</taxon>
        <taxon>Embryophyta</taxon>
        <taxon>Tracheophyta</taxon>
        <taxon>Spermatophyta</taxon>
        <taxon>Magnoliopsida</taxon>
        <taxon>eudicotyledons</taxon>
        <taxon>Gunneridae</taxon>
        <taxon>Pentapetalae</taxon>
        <taxon>asterids</taxon>
        <taxon>Ericales</taxon>
        <taxon>Theaceae</taxon>
        <taxon>Camellia</taxon>
    </lineage>
</organism>
<dbReference type="Proteomes" id="UP001060215">
    <property type="component" value="Chromosome 14"/>
</dbReference>
<feature type="non-terminal residue" evidence="1">
    <location>
        <position position="133"/>
    </location>
</feature>
<proteinExistence type="predicted"/>
<reference evidence="1 2" key="1">
    <citation type="journal article" date="2022" name="Plant J.">
        <title>Chromosome-level genome of Camellia lanceoleosa provides a valuable resource for understanding genome evolution and self-incompatibility.</title>
        <authorList>
            <person name="Gong W."/>
            <person name="Xiao S."/>
            <person name="Wang L."/>
            <person name="Liao Z."/>
            <person name="Chang Y."/>
            <person name="Mo W."/>
            <person name="Hu G."/>
            <person name="Li W."/>
            <person name="Zhao G."/>
            <person name="Zhu H."/>
            <person name="Hu X."/>
            <person name="Ji K."/>
            <person name="Xiang X."/>
            <person name="Song Q."/>
            <person name="Yuan D."/>
            <person name="Jin S."/>
            <person name="Zhang L."/>
        </authorList>
    </citation>
    <scope>NUCLEOTIDE SEQUENCE [LARGE SCALE GENOMIC DNA]</scope>
    <source>
        <strain evidence="1">SQ_2022a</strain>
    </source>
</reference>
<sequence length="133" mass="15086">KQRVGKKLAVTEKNEKAAEVGKKMEIEEQKEEIQSQKEEIYTSIPRKNLIFLKSNISKPSAPKDSFVAPKEPDAAKPSTPIVEEKKSSLPVRPATKAEQMRELKTEFNTLLTYVKNVATNPNEDKFCKIRLTN</sequence>
<comment type="caution">
    <text evidence="1">The sequence shown here is derived from an EMBL/GenBank/DDBJ whole genome shotgun (WGS) entry which is preliminary data.</text>
</comment>
<evidence type="ECO:0000313" key="2">
    <source>
        <dbReference type="Proteomes" id="UP001060215"/>
    </source>
</evidence>
<dbReference type="EMBL" id="CM045771">
    <property type="protein sequence ID" value="KAI7987834.1"/>
    <property type="molecule type" value="Genomic_DNA"/>
</dbReference>
<protein>
    <submittedName>
        <fullName evidence="1">Uncharacterized protein</fullName>
    </submittedName>
</protein>